<protein>
    <submittedName>
        <fullName evidence="1">Abc transporter substrate-binding protein</fullName>
    </submittedName>
</protein>
<dbReference type="Pfam" id="PF04392">
    <property type="entry name" value="ABC_sub_bind"/>
    <property type="match status" value="1"/>
</dbReference>
<dbReference type="AlphaFoldDB" id="A0A0W8G6V4"/>
<dbReference type="Gene3D" id="3.40.50.2300">
    <property type="match status" value="2"/>
</dbReference>
<dbReference type="InterPro" id="IPR007487">
    <property type="entry name" value="ABC_transpt-TYRBP-like"/>
</dbReference>
<gene>
    <name evidence="1" type="ORF">ASZ90_001231</name>
</gene>
<sequence>MKRLRFVSLCALVLVLAAVPALARTFVVSITQIVEHPALDAVRNGFVEGLKNNGVEAKVNVHIAQGNPAVNVQIANQMLGEKPDLVMAIATPSAQAAAQKIKDIPVLFSAVSDPLGAGLVDSLDAPGGNVTGMTDMSPVDRQLALMREIKPDLQTLGVIYNAGEANSVSQLELLKAEAKKLGMVTVEATVTNSGGVYQAAKSLVGRCDAVYIPLDNTVVSALESAIKVCTENRLPLFSSDNDSVPRGTIAAVAVDYGRMGEQTAAMAKRILEGGEKPAAMPVEQLQDLEVVVNAKAAADMGVTLPESVLKKAGKVIE</sequence>
<organism evidence="1">
    <name type="scientific">hydrocarbon metagenome</name>
    <dbReference type="NCBI Taxonomy" id="938273"/>
    <lineage>
        <taxon>unclassified sequences</taxon>
        <taxon>metagenomes</taxon>
        <taxon>ecological metagenomes</taxon>
    </lineage>
</organism>
<proteinExistence type="predicted"/>
<dbReference type="SUPFAM" id="SSF53822">
    <property type="entry name" value="Periplasmic binding protein-like I"/>
    <property type="match status" value="1"/>
</dbReference>
<accession>A0A0W8G6V4</accession>
<dbReference type="EMBL" id="LNQE01000161">
    <property type="protein sequence ID" value="KUG28888.1"/>
    <property type="molecule type" value="Genomic_DNA"/>
</dbReference>
<dbReference type="InterPro" id="IPR028082">
    <property type="entry name" value="Peripla_BP_I"/>
</dbReference>
<evidence type="ECO:0000313" key="1">
    <source>
        <dbReference type="EMBL" id="KUG28888.1"/>
    </source>
</evidence>
<reference evidence="1" key="1">
    <citation type="journal article" date="2015" name="Proc. Natl. Acad. Sci. U.S.A.">
        <title>Networks of energetic and metabolic interactions define dynamics in microbial communities.</title>
        <authorList>
            <person name="Embree M."/>
            <person name="Liu J.K."/>
            <person name="Al-Bassam M.M."/>
            <person name="Zengler K."/>
        </authorList>
    </citation>
    <scope>NUCLEOTIDE SEQUENCE</scope>
</reference>
<comment type="caution">
    <text evidence="1">The sequence shown here is derived from an EMBL/GenBank/DDBJ whole genome shotgun (WGS) entry which is preliminary data.</text>
</comment>
<name>A0A0W8G6V4_9ZZZZ</name>
<dbReference type="PANTHER" id="PTHR35271">
    <property type="entry name" value="ABC TRANSPORTER, SUBSTRATE-BINDING LIPOPROTEIN-RELATED"/>
    <property type="match status" value="1"/>
</dbReference>
<dbReference type="CDD" id="cd06325">
    <property type="entry name" value="PBP1_ABC_unchar_transporter"/>
    <property type="match status" value="1"/>
</dbReference>
<dbReference type="PANTHER" id="PTHR35271:SF1">
    <property type="entry name" value="ABC TRANSPORTER, SUBSTRATE-BINDING LIPOPROTEIN"/>
    <property type="match status" value="1"/>
</dbReference>